<accession>A0ABP0EAQ5</accession>
<gene>
    <name evidence="1" type="ORF">CAAN4_A09714</name>
</gene>
<name>A0ABP0EAQ5_9ASCO</name>
<reference evidence="1 2" key="1">
    <citation type="submission" date="2024-01" db="EMBL/GenBank/DDBJ databases">
        <authorList>
            <consortium name="Genoscope - CEA"/>
            <person name="William W."/>
        </authorList>
    </citation>
    <scope>NUCLEOTIDE SEQUENCE [LARGE SCALE GENOMIC DNA]</scope>
    <source>
        <strain evidence="1 2">29B2s-10</strain>
    </source>
</reference>
<dbReference type="Proteomes" id="UP001497600">
    <property type="component" value="Chromosome A"/>
</dbReference>
<protein>
    <submittedName>
        <fullName evidence="1">Uncharacterized protein</fullName>
    </submittedName>
</protein>
<dbReference type="EMBL" id="OZ004253">
    <property type="protein sequence ID" value="CAK7893871.1"/>
    <property type="molecule type" value="Genomic_DNA"/>
</dbReference>
<proteinExistence type="predicted"/>
<sequence>MIDPHSNNSTLSQLKSAAGGHLVLCTGLTAKMNTQECKSIRGWNIQYFSTKCDKLECDMWYILNSLYAHICIRK</sequence>
<evidence type="ECO:0000313" key="1">
    <source>
        <dbReference type="EMBL" id="CAK7893871.1"/>
    </source>
</evidence>
<keyword evidence="2" id="KW-1185">Reference proteome</keyword>
<organism evidence="1 2">
    <name type="scientific">[Candida] anglica</name>
    <dbReference type="NCBI Taxonomy" id="148631"/>
    <lineage>
        <taxon>Eukaryota</taxon>
        <taxon>Fungi</taxon>
        <taxon>Dikarya</taxon>
        <taxon>Ascomycota</taxon>
        <taxon>Saccharomycotina</taxon>
        <taxon>Pichiomycetes</taxon>
        <taxon>Debaryomycetaceae</taxon>
        <taxon>Kurtzmaniella</taxon>
    </lineage>
</organism>
<evidence type="ECO:0000313" key="2">
    <source>
        <dbReference type="Proteomes" id="UP001497600"/>
    </source>
</evidence>